<dbReference type="SUPFAM" id="SSF53383">
    <property type="entry name" value="PLP-dependent transferases"/>
    <property type="match status" value="1"/>
</dbReference>
<organism evidence="3">
    <name type="scientific">marine sediment metagenome</name>
    <dbReference type="NCBI Taxonomy" id="412755"/>
    <lineage>
        <taxon>unclassified sequences</taxon>
        <taxon>metagenomes</taxon>
        <taxon>ecological metagenomes</taxon>
    </lineage>
</organism>
<dbReference type="AlphaFoldDB" id="X0X5N4"/>
<comment type="cofactor">
    <cofactor evidence="1">
        <name>pyridoxal 5'-phosphate</name>
        <dbReference type="ChEBI" id="CHEBI:597326"/>
    </cofactor>
</comment>
<evidence type="ECO:0000256" key="1">
    <source>
        <dbReference type="ARBA" id="ARBA00001933"/>
    </source>
</evidence>
<evidence type="ECO:0000313" key="3">
    <source>
        <dbReference type="EMBL" id="GAG38355.1"/>
    </source>
</evidence>
<dbReference type="EMBL" id="BARS01049935">
    <property type="protein sequence ID" value="GAG38355.1"/>
    <property type="molecule type" value="Genomic_DNA"/>
</dbReference>
<evidence type="ECO:0000256" key="2">
    <source>
        <dbReference type="ARBA" id="ARBA00022898"/>
    </source>
</evidence>
<comment type="caution">
    <text evidence="3">The sequence shown here is derived from an EMBL/GenBank/DDBJ whole genome shotgun (WGS) entry which is preliminary data.</text>
</comment>
<dbReference type="InterPro" id="IPR015424">
    <property type="entry name" value="PyrdxlP-dep_Trfase"/>
</dbReference>
<proteinExistence type="predicted"/>
<evidence type="ECO:0008006" key="4">
    <source>
        <dbReference type="Google" id="ProtNLM"/>
    </source>
</evidence>
<feature type="non-terminal residue" evidence="3">
    <location>
        <position position="1"/>
    </location>
</feature>
<dbReference type="PANTHER" id="PTHR43525">
    <property type="entry name" value="PROTEIN MALY"/>
    <property type="match status" value="1"/>
</dbReference>
<name>X0X5N4_9ZZZZ</name>
<dbReference type="Gene3D" id="3.90.1150.10">
    <property type="entry name" value="Aspartate Aminotransferase, domain 1"/>
    <property type="match status" value="1"/>
</dbReference>
<accession>X0X5N4</accession>
<sequence>GLNSPFVRNQLPGVRVAPIEGTYLAWLDCRDLGLEEPPRAFFLREARVGLDDGARFGPGGEGFARLNFATPRSNLLDGLQRMRRALLFREENT</sequence>
<dbReference type="InterPro" id="IPR015422">
    <property type="entry name" value="PyrdxlP-dep_Trfase_small"/>
</dbReference>
<keyword evidence="2" id="KW-0663">Pyridoxal phosphate</keyword>
<reference evidence="3" key="1">
    <citation type="journal article" date="2014" name="Front. Microbiol.">
        <title>High frequency of phylogenetically diverse reductive dehalogenase-homologous genes in deep subseafloor sedimentary metagenomes.</title>
        <authorList>
            <person name="Kawai M."/>
            <person name="Futagami T."/>
            <person name="Toyoda A."/>
            <person name="Takaki Y."/>
            <person name="Nishi S."/>
            <person name="Hori S."/>
            <person name="Arai W."/>
            <person name="Tsubouchi T."/>
            <person name="Morono Y."/>
            <person name="Uchiyama I."/>
            <person name="Ito T."/>
            <person name="Fujiyama A."/>
            <person name="Inagaki F."/>
            <person name="Takami H."/>
        </authorList>
    </citation>
    <scope>NUCLEOTIDE SEQUENCE</scope>
    <source>
        <strain evidence="3">Expedition CK06-06</strain>
    </source>
</reference>
<dbReference type="PANTHER" id="PTHR43525:SF1">
    <property type="entry name" value="PROTEIN MALY"/>
    <property type="match status" value="1"/>
</dbReference>
<dbReference type="InterPro" id="IPR051798">
    <property type="entry name" value="Class-II_PLP-Dep_Aminotrans"/>
</dbReference>
<protein>
    <recommendedName>
        <fullName evidence="4">Aminotransferase class I/classII domain-containing protein</fullName>
    </recommendedName>
</protein>
<gene>
    <name evidence="3" type="ORF">S01H1_74622</name>
</gene>